<dbReference type="GO" id="GO:0017183">
    <property type="term" value="P:protein histidyl modification to diphthamide"/>
    <property type="evidence" value="ECO:0007669"/>
    <property type="project" value="TreeGrafter"/>
</dbReference>
<dbReference type="PROSITE" id="PS50082">
    <property type="entry name" value="WD_REPEATS_2"/>
    <property type="match status" value="1"/>
</dbReference>
<protein>
    <recommendedName>
        <fullName evidence="6">methylated diphthine methylhydrolase</fullName>
        <ecNumber evidence="6">3.1.1.97</ecNumber>
    </recommendedName>
</protein>
<dbReference type="GO" id="GO:0005737">
    <property type="term" value="C:cytoplasm"/>
    <property type="evidence" value="ECO:0007669"/>
    <property type="project" value="TreeGrafter"/>
</dbReference>
<keyword evidence="3" id="KW-0677">Repeat</keyword>
<name>D8LQN7_ECTSI</name>
<dbReference type="InterPro" id="IPR036322">
    <property type="entry name" value="WD40_repeat_dom_sf"/>
</dbReference>
<dbReference type="eggNOG" id="KOG0280">
    <property type="taxonomic scope" value="Eukaryota"/>
</dbReference>
<dbReference type="Proteomes" id="UP000002630">
    <property type="component" value="Linkage Group LG04"/>
</dbReference>
<dbReference type="SMART" id="SM00320">
    <property type="entry name" value="WD40"/>
    <property type="match status" value="3"/>
</dbReference>
<keyword evidence="11" id="KW-1185">Reference proteome</keyword>
<feature type="compositionally biased region" description="Polar residues" evidence="9">
    <location>
        <begin position="44"/>
        <end position="53"/>
    </location>
</feature>
<evidence type="ECO:0000256" key="6">
    <source>
        <dbReference type="ARBA" id="ARBA00039131"/>
    </source>
</evidence>
<evidence type="ECO:0000313" key="10">
    <source>
        <dbReference type="EMBL" id="CBN78801.1"/>
    </source>
</evidence>
<feature type="region of interest" description="Disordered" evidence="9">
    <location>
        <begin position="80"/>
        <end position="108"/>
    </location>
</feature>
<evidence type="ECO:0000256" key="7">
    <source>
        <dbReference type="ARBA" id="ARBA00047551"/>
    </source>
</evidence>
<dbReference type="OMA" id="KWEARSI"/>
<comment type="similarity">
    <text evidence="5">Belongs to the DPH7 family.</text>
</comment>
<dbReference type="InParanoid" id="D8LQN7"/>
<dbReference type="FunCoup" id="D8LQN7">
    <property type="interactions" value="210"/>
</dbReference>
<evidence type="ECO:0000256" key="8">
    <source>
        <dbReference type="PROSITE-ProRule" id="PRU00221"/>
    </source>
</evidence>
<gene>
    <name evidence="10" type="ORF">Esi_0006_0215</name>
</gene>
<sequence length="444" mass="46495">MGDGGGGRTLQEIDAGANACSVEWCPTAGLEHYVSCATYSLASDDTSQDNAAPTGSLDDTETRAGAAQTRTGSIVLHKLACTPPTSPPAPAGQDTAPSSSARLEEAASVSLDGGVLDSKWSPQPLTDSSGAAVLACATSTGRLALYTLCAPGAGQREEQEESGERTELRQLSCSDKKDNLLLSLDWSGGGMANAKIVVSQSDGAVAIWRLHPNGGAPIQEIEPWHAHALRGGAPTEAWISFFRRPECAGEDGASFVVSGADDAAMKGWDLRAGGGSNGTSPAFVCKGQHGAGVTAGQWHPTLPHVFASGSYDESVRIWDARTIREPVSCTPTGGGLWRLKWHPDPDRGNLLLAACMHAGMRVLDTGMDISHTLGHGSQSSLAGNGELEVPKGIVAKYTRHASMAYGADWCLLPTMLRSRCAVIASCSFYDSLFCLWQTTPLWAQ</sequence>
<organism evidence="10 11">
    <name type="scientific">Ectocarpus siliculosus</name>
    <name type="common">Brown alga</name>
    <name type="synonym">Conferva siliculosa</name>
    <dbReference type="NCBI Taxonomy" id="2880"/>
    <lineage>
        <taxon>Eukaryota</taxon>
        <taxon>Sar</taxon>
        <taxon>Stramenopiles</taxon>
        <taxon>Ochrophyta</taxon>
        <taxon>PX clade</taxon>
        <taxon>Phaeophyceae</taxon>
        <taxon>Ectocarpales</taxon>
        <taxon>Ectocarpaceae</taxon>
        <taxon>Ectocarpus</taxon>
    </lineage>
</organism>
<reference evidence="10 11" key="1">
    <citation type="journal article" date="2010" name="Nature">
        <title>The Ectocarpus genome and the independent evolution of multicellularity in brown algae.</title>
        <authorList>
            <person name="Cock J.M."/>
            <person name="Sterck L."/>
            <person name="Rouze P."/>
            <person name="Scornet D."/>
            <person name="Allen A.E."/>
            <person name="Amoutzias G."/>
            <person name="Anthouard V."/>
            <person name="Artiguenave F."/>
            <person name="Aury J.M."/>
            <person name="Badger J.H."/>
            <person name="Beszteri B."/>
            <person name="Billiau K."/>
            <person name="Bonnet E."/>
            <person name="Bothwell J.H."/>
            <person name="Bowler C."/>
            <person name="Boyen C."/>
            <person name="Brownlee C."/>
            <person name="Carrano C.J."/>
            <person name="Charrier B."/>
            <person name="Cho G.Y."/>
            <person name="Coelho S.M."/>
            <person name="Collen J."/>
            <person name="Corre E."/>
            <person name="Da Silva C."/>
            <person name="Delage L."/>
            <person name="Delaroque N."/>
            <person name="Dittami S.M."/>
            <person name="Doulbeau S."/>
            <person name="Elias M."/>
            <person name="Farnham G."/>
            <person name="Gachon C.M."/>
            <person name="Gschloessl B."/>
            <person name="Heesch S."/>
            <person name="Jabbari K."/>
            <person name="Jubin C."/>
            <person name="Kawai H."/>
            <person name="Kimura K."/>
            <person name="Kloareg B."/>
            <person name="Kupper F.C."/>
            <person name="Lang D."/>
            <person name="Le Bail A."/>
            <person name="Leblanc C."/>
            <person name="Lerouge P."/>
            <person name="Lohr M."/>
            <person name="Lopez P.J."/>
            <person name="Martens C."/>
            <person name="Maumus F."/>
            <person name="Michel G."/>
            <person name="Miranda-Saavedra D."/>
            <person name="Morales J."/>
            <person name="Moreau H."/>
            <person name="Motomura T."/>
            <person name="Nagasato C."/>
            <person name="Napoli C.A."/>
            <person name="Nelson D.R."/>
            <person name="Nyvall-Collen P."/>
            <person name="Peters A.F."/>
            <person name="Pommier C."/>
            <person name="Potin P."/>
            <person name="Poulain J."/>
            <person name="Quesneville H."/>
            <person name="Read B."/>
            <person name="Rensing S.A."/>
            <person name="Ritter A."/>
            <person name="Rousvoal S."/>
            <person name="Samanta M."/>
            <person name="Samson G."/>
            <person name="Schroeder D.C."/>
            <person name="Segurens B."/>
            <person name="Strittmatter M."/>
            <person name="Tonon T."/>
            <person name="Tregear J.W."/>
            <person name="Valentin K."/>
            <person name="von Dassow P."/>
            <person name="Yamagishi T."/>
            <person name="Van de Peer Y."/>
            <person name="Wincker P."/>
        </authorList>
    </citation>
    <scope>NUCLEOTIDE SEQUENCE [LARGE SCALE GENOMIC DNA]</scope>
    <source>
        <strain evidence="11">Ec32 / CCAP1310/4</strain>
    </source>
</reference>
<dbReference type="PANTHER" id="PTHR46042:SF1">
    <property type="entry name" value="DIPHTHINE METHYLTRANSFERASE"/>
    <property type="match status" value="1"/>
</dbReference>
<comment type="pathway">
    <text evidence="1">Protein modification; peptidyl-diphthamide biosynthesis.</text>
</comment>
<feature type="repeat" description="WD" evidence="8">
    <location>
        <begin position="286"/>
        <end position="328"/>
    </location>
</feature>
<dbReference type="EC" id="3.1.1.97" evidence="6"/>
<evidence type="ECO:0000313" key="11">
    <source>
        <dbReference type="Proteomes" id="UP000002630"/>
    </source>
</evidence>
<evidence type="ECO:0000256" key="4">
    <source>
        <dbReference type="ARBA" id="ARBA00022801"/>
    </source>
</evidence>
<dbReference type="OrthoDB" id="1930760at2759"/>
<dbReference type="EMBL" id="FN649729">
    <property type="protein sequence ID" value="CBN78801.1"/>
    <property type="molecule type" value="Genomic_DNA"/>
</dbReference>
<evidence type="ECO:0000256" key="2">
    <source>
        <dbReference type="ARBA" id="ARBA00022574"/>
    </source>
</evidence>
<dbReference type="STRING" id="2880.D8LQN7"/>
<dbReference type="SUPFAM" id="SSF50978">
    <property type="entry name" value="WD40 repeat-like"/>
    <property type="match status" value="1"/>
</dbReference>
<comment type="catalytic activity">
    <reaction evidence="7">
        <text>diphthine methyl ester-[translation elongation factor 2] + H2O = diphthine-[translation elongation factor 2] + methanol + H(+)</text>
        <dbReference type="Rhea" id="RHEA:42656"/>
        <dbReference type="Rhea" id="RHEA-COMP:10172"/>
        <dbReference type="Rhea" id="RHEA-COMP:10173"/>
        <dbReference type="ChEBI" id="CHEBI:15377"/>
        <dbReference type="ChEBI" id="CHEBI:15378"/>
        <dbReference type="ChEBI" id="CHEBI:17790"/>
        <dbReference type="ChEBI" id="CHEBI:79005"/>
        <dbReference type="ChEBI" id="CHEBI:82696"/>
        <dbReference type="EC" id="3.1.1.97"/>
    </reaction>
</comment>
<keyword evidence="4" id="KW-0378">Hydrolase</keyword>
<accession>D8LQN7</accession>
<keyword evidence="2 8" id="KW-0853">WD repeat</keyword>
<dbReference type="InterPro" id="IPR015943">
    <property type="entry name" value="WD40/YVTN_repeat-like_dom_sf"/>
</dbReference>
<dbReference type="Gene3D" id="2.130.10.10">
    <property type="entry name" value="YVTN repeat-like/Quinoprotein amine dehydrogenase"/>
    <property type="match status" value="1"/>
</dbReference>
<evidence type="ECO:0000256" key="9">
    <source>
        <dbReference type="SAM" id="MobiDB-lite"/>
    </source>
</evidence>
<dbReference type="EMBL" id="FN648818">
    <property type="protein sequence ID" value="CBN78801.1"/>
    <property type="molecule type" value="Genomic_DNA"/>
</dbReference>
<dbReference type="PANTHER" id="PTHR46042">
    <property type="entry name" value="DIPHTHINE METHYLTRANSFERASE"/>
    <property type="match status" value="1"/>
</dbReference>
<evidence type="ECO:0000256" key="3">
    <source>
        <dbReference type="ARBA" id="ARBA00022737"/>
    </source>
</evidence>
<proteinExistence type="inferred from homology"/>
<evidence type="ECO:0000256" key="1">
    <source>
        <dbReference type="ARBA" id="ARBA00005156"/>
    </source>
</evidence>
<feature type="region of interest" description="Disordered" evidence="9">
    <location>
        <begin position="44"/>
        <end position="67"/>
    </location>
</feature>
<dbReference type="PROSITE" id="PS50294">
    <property type="entry name" value="WD_REPEATS_REGION"/>
    <property type="match status" value="1"/>
</dbReference>
<evidence type="ECO:0000256" key="5">
    <source>
        <dbReference type="ARBA" id="ARBA00038092"/>
    </source>
</evidence>
<dbReference type="InterPro" id="IPR001680">
    <property type="entry name" value="WD40_rpt"/>
</dbReference>
<dbReference type="InterPro" id="IPR052415">
    <property type="entry name" value="Diphthine_MTase"/>
</dbReference>
<dbReference type="AlphaFoldDB" id="D8LQN7"/>
<dbReference type="GO" id="GO:0061685">
    <property type="term" value="F:diphthine methylesterase activity"/>
    <property type="evidence" value="ECO:0007669"/>
    <property type="project" value="UniProtKB-EC"/>
</dbReference>